<organism evidence="9 10">
    <name type="scientific">Clostridium felsineum</name>
    <dbReference type="NCBI Taxonomy" id="36839"/>
    <lineage>
        <taxon>Bacteria</taxon>
        <taxon>Bacillati</taxon>
        <taxon>Bacillota</taxon>
        <taxon>Clostridia</taxon>
        <taxon>Eubacteriales</taxon>
        <taxon>Clostridiaceae</taxon>
        <taxon>Clostridium</taxon>
    </lineage>
</organism>
<accession>A0A1S8L386</accession>
<comment type="similarity">
    <text evidence="8">Belongs to the methyl-accepting chemotaxis (MCP) protein family.</text>
</comment>
<sequence length="696" mass="77817">MRTIKTKIFLSIVLTSILVSLFVGVAGILNSTSMSKSNSKEKMEITCKNEGDEIEEKMSEIEISVNTLASIAKDRLDDVNKFTSDPKYLENYENEIEETAKKFGENTDGAMTFYVRFNPKITPPTSGIFYSKTDEKGKFTKQIPTDFSKYDPSDTNHVGWYYTAVNRGKPVWMNPYINSNINLYMTSYVVPIFKDGKSIGVVGMDIDFKKIGNIVKETKIYNDGYSFLLDDKYNFISHPKYNIKDNLKKVDSGSLKNLSKQIGKNKFKVNFLNYKIGGESKQLSYVNLSNGWILALAAPTSEIFKQSYDLIKIISLFNVIGIILAIIVSLRVGNIISKPIVKITSVMSKASKFDLTDDEDYEYLFKYKDEIGQLTKAFDAMKKQFVYIIKEILKNSQNMNSMSDELSFTTKELSAKAGNIDKAIKELSNHIMETSASSEEISASVEEVNSSVNILSDKSMESSNNANSSKEKSIKIKNDGRIAVNETKRIYEEKRNEILKSIEAGKVVGEIKIMADSILSISNQTNLLSLNASIEAARAGVHGKGFSVVAEEIKKLSEESQEAVISIQDTVEKIQAAFKKLSDSGKDVLSFINEKVDPQFKAMNDMGDSYYEDSEFVSKMSEDIAAMSEELSATINQVSEAVQNTANVAQKSSENAEVIKKSIDETLEVVDKVSLAAQQQEELSQKLDQMVKKFKI</sequence>
<dbReference type="Gene3D" id="3.30.450.20">
    <property type="entry name" value="PAS domain"/>
    <property type="match status" value="1"/>
</dbReference>
<dbReference type="InterPro" id="IPR004089">
    <property type="entry name" value="MCPsignal_dom"/>
</dbReference>
<dbReference type="AlphaFoldDB" id="A0A1S8L386"/>
<keyword evidence="5" id="KW-1133">Transmembrane helix</keyword>
<dbReference type="Pfam" id="PF02743">
    <property type="entry name" value="dCache_1"/>
    <property type="match status" value="1"/>
</dbReference>
<name>A0A1S8L386_9CLOT</name>
<dbReference type="Gene3D" id="1.10.287.950">
    <property type="entry name" value="Methyl-accepting chemotaxis protein"/>
    <property type="match status" value="1"/>
</dbReference>
<gene>
    <name evidence="9" type="ORF">CROST_032280</name>
</gene>
<keyword evidence="7" id="KW-0807">Transducer</keyword>
<dbReference type="RefSeq" id="WP_077832611.1">
    <property type="nucleotide sequence ID" value="NZ_CP096983.1"/>
</dbReference>
<dbReference type="PROSITE" id="PS50885">
    <property type="entry name" value="HAMP"/>
    <property type="match status" value="1"/>
</dbReference>
<dbReference type="CDD" id="cd12912">
    <property type="entry name" value="PDC2_MCP_like"/>
    <property type="match status" value="1"/>
</dbReference>
<keyword evidence="6" id="KW-0472">Membrane</keyword>
<dbReference type="EMBL" id="CP096983">
    <property type="protein sequence ID" value="URZ12506.1"/>
    <property type="molecule type" value="Genomic_DNA"/>
</dbReference>
<keyword evidence="2" id="KW-1003">Cell membrane</keyword>
<dbReference type="InterPro" id="IPR003660">
    <property type="entry name" value="HAMP_dom"/>
</dbReference>
<dbReference type="GO" id="GO:0005886">
    <property type="term" value="C:plasma membrane"/>
    <property type="evidence" value="ECO:0007669"/>
    <property type="project" value="UniProtKB-SubCell"/>
</dbReference>
<evidence type="ECO:0000256" key="2">
    <source>
        <dbReference type="ARBA" id="ARBA00022475"/>
    </source>
</evidence>
<dbReference type="PANTHER" id="PTHR32089:SF112">
    <property type="entry name" value="LYSOZYME-LIKE PROTEIN-RELATED"/>
    <property type="match status" value="1"/>
</dbReference>
<evidence type="ECO:0000256" key="8">
    <source>
        <dbReference type="ARBA" id="ARBA00029447"/>
    </source>
</evidence>
<dbReference type="Pfam" id="PF00015">
    <property type="entry name" value="MCPsignal"/>
    <property type="match status" value="1"/>
</dbReference>
<keyword evidence="4" id="KW-0812">Transmembrane</keyword>
<reference evidence="9 10" key="1">
    <citation type="submission" date="2022-04" db="EMBL/GenBank/DDBJ databases">
        <title>Genome sequence of C. roseum typestrain.</title>
        <authorList>
            <person name="Poehlein A."/>
            <person name="Schoch T."/>
            <person name="Duerre P."/>
            <person name="Daniel R."/>
        </authorList>
    </citation>
    <scope>NUCLEOTIDE SEQUENCE [LARGE SCALE GENOMIC DNA]</scope>
    <source>
        <strain evidence="9 10">DSM 7320</strain>
    </source>
</reference>
<dbReference type="Proteomes" id="UP000190951">
    <property type="component" value="Chromosome"/>
</dbReference>
<dbReference type="GO" id="GO:0007165">
    <property type="term" value="P:signal transduction"/>
    <property type="evidence" value="ECO:0007669"/>
    <property type="project" value="UniProtKB-KW"/>
</dbReference>
<dbReference type="Gene3D" id="6.10.340.10">
    <property type="match status" value="1"/>
</dbReference>
<keyword evidence="10" id="KW-1185">Reference proteome</keyword>
<dbReference type="KEGG" id="crw:CROST_032280"/>
<dbReference type="STRING" id="84029.CROST_28010"/>
<dbReference type="CDD" id="cd06225">
    <property type="entry name" value="HAMP"/>
    <property type="match status" value="1"/>
</dbReference>
<keyword evidence="3" id="KW-0145">Chemotaxis</keyword>
<dbReference type="PROSITE" id="PS50111">
    <property type="entry name" value="CHEMOTAXIS_TRANSDUC_2"/>
    <property type="match status" value="1"/>
</dbReference>
<comment type="subcellular location">
    <subcellularLocation>
        <location evidence="1">Cell membrane</location>
        <topology evidence="1">Multi-pass membrane protein</topology>
    </subcellularLocation>
</comment>
<dbReference type="PANTHER" id="PTHR32089">
    <property type="entry name" value="METHYL-ACCEPTING CHEMOTAXIS PROTEIN MCPB"/>
    <property type="match status" value="1"/>
</dbReference>
<evidence type="ECO:0000256" key="5">
    <source>
        <dbReference type="ARBA" id="ARBA00022989"/>
    </source>
</evidence>
<protein>
    <submittedName>
        <fullName evidence="9">Uncharacterized protein</fullName>
    </submittedName>
</protein>
<evidence type="ECO:0000256" key="4">
    <source>
        <dbReference type="ARBA" id="ARBA00022692"/>
    </source>
</evidence>
<proteinExistence type="inferred from homology"/>
<dbReference type="SMART" id="SM00283">
    <property type="entry name" value="MA"/>
    <property type="match status" value="1"/>
</dbReference>
<evidence type="ECO:0000256" key="1">
    <source>
        <dbReference type="ARBA" id="ARBA00004651"/>
    </source>
</evidence>
<dbReference type="InterPro" id="IPR033479">
    <property type="entry name" value="dCache_1"/>
</dbReference>
<evidence type="ECO:0000256" key="3">
    <source>
        <dbReference type="ARBA" id="ARBA00022500"/>
    </source>
</evidence>
<evidence type="ECO:0000313" key="9">
    <source>
        <dbReference type="EMBL" id="URZ12506.1"/>
    </source>
</evidence>
<dbReference type="SUPFAM" id="SSF58104">
    <property type="entry name" value="Methyl-accepting chemotaxis protein (MCP) signaling domain"/>
    <property type="match status" value="1"/>
</dbReference>
<evidence type="ECO:0000313" key="10">
    <source>
        <dbReference type="Proteomes" id="UP000190951"/>
    </source>
</evidence>
<evidence type="ECO:0000256" key="6">
    <source>
        <dbReference type="ARBA" id="ARBA00023136"/>
    </source>
</evidence>
<evidence type="ECO:0000256" key="7">
    <source>
        <dbReference type="ARBA" id="ARBA00023224"/>
    </source>
</evidence>
<dbReference type="CDD" id="cd12913">
    <property type="entry name" value="PDC1_MCP_like"/>
    <property type="match status" value="1"/>
</dbReference>
<dbReference type="GO" id="GO:0006935">
    <property type="term" value="P:chemotaxis"/>
    <property type="evidence" value="ECO:0007669"/>
    <property type="project" value="UniProtKB-KW"/>
</dbReference>